<evidence type="ECO:0000313" key="5">
    <source>
        <dbReference type="Proteomes" id="UP000830835"/>
    </source>
</evidence>
<evidence type="ECO:0000259" key="3">
    <source>
        <dbReference type="Pfam" id="PF14242"/>
    </source>
</evidence>
<gene>
    <name evidence="4" type="ORF">JX360_14875</name>
</gene>
<dbReference type="InterPro" id="IPR025642">
    <property type="entry name" value="DUF4342"/>
</dbReference>
<feature type="domain" description="DUF4342" evidence="3">
    <location>
        <begin position="27"/>
        <end position="104"/>
    </location>
</feature>
<dbReference type="EMBL" id="JAFIRA010000049">
    <property type="protein sequence ID" value="MCJ2544170.1"/>
    <property type="molecule type" value="Genomic_DNA"/>
</dbReference>
<sequence length="111" mass="11853">MNPNETPDPNISGENKETTPAPIEYDVEEFKISGDDLLAKIRELIEEANVRRILIKNAEGHTLIEIPLGVGVAAGVLGATLFPILAAVGAIGALVAKLTIVVERTIRDEDP</sequence>
<accession>A0ABT0CEG9</accession>
<feature type="compositionally biased region" description="Polar residues" evidence="1">
    <location>
        <begin position="1"/>
        <end position="13"/>
    </location>
</feature>
<dbReference type="RefSeq" id="WP_244352448.1">
    <property type="nucleotide sequence ID" value="NZ_JAFIRA010000049.1"/>
</dbReference>
<feature type="region of interest" description="Disordered" evidence="1">
    <location>
        <begin position="1"/>
        <end position="21"/>
    </location>
</feature>
<evidence type="ECO:0000256" key="1">
    <source>
        <dbReference type="SAM" id="MobiDB-lite"/>
    </source>
</evidence>
<comment type="caution">
    <text evidence="4">The sequence shown here is derived from an EMBL/GenBank/DDBJ whole genome shotgun (WGS) entry which is preliminary data.</text>
</comment>
<dbReference type="Proteomes" id="UP000830835">
    <property type="component" value="Unassembled WGS sequence"/>
</dbReference>
<organism evidence="4 5">
    <name type="scientific">Thermostichus vulcanus str. 'Rupite'</name>
    <dbReference type="NCBI Taxonomy" id="2813851"/>
    <lineage>
        <taxon>Bacteria</taxon>
        <taxon>Bacillati</taxon>
        <taxon>Cyanobacteriota</taxon>
        <taxon>Cyanophyceae</taxon>
        <taxon>Thermostichales</taxon>
        <taxon>Thermostichaceae</taxon>
        <taxon>Thermostichus</taxon>
    </lineage>
</organism>
<keyword evidence="2" id="KW-0812">Transmembrane</keyword>
<keyword evidence="5" id="KW-1185">Reference proteome</keyword>
<name>A0ABT0CEG9_THEVL</name>
<evidence type="ECO:0000313" key="4">
    <source>
        <dbReference type="EMBL" id="MCJ2544170.1"/>
    </source>
</evidence>
<keyword evidence="2" id="KW-0472">Membrane</keyword>
<keyword evidence="2" id="KW-1133">Transmembrane helix</keyword>
<dbReference type="Pfam" id="PF14242">
    <property type="entry name" value="DUF4342"/>
    <property type="match status" value="1"/>
</dbReference>
<proteinExistence type="predicted"/>
<evidence type="ECO:0000256" key="2">
    <source>
        <dbReference type="SAM" id="Phobius"/>
    </source>
</evidence>
<reference evidence="4" key="1">
    <citation type="submission" date="2021-02" db="EMBL/GenBank/DDBJ databases">
        <title>The CRISPR/cas machinery reduction and long-range gene transfer in the hot spring cyanobacterium Synechococcus.</title>
        <authorList>
            <person name="Dvorak P."/>
            <person name="Jahodarova E."/>
            <person name="Hasler P."/>
            <person name="Poulickova A."/>
        </authorList>
    </citation>
    <scope>NUCLEOTIDE SEQUENCE</scope>
    <source>
        <strain evidence="4">Rupite</strain>
    </source>
</reference>
<feature type="transmembrane region" description="Helical" evidence="2">
    <location>
        <begin position="72"/>
        <end position="96"/>
    </location>
</feature>
<protein>
    <submittedName>
        <fullName evidence="4">DUF4342 domain-containing protein</fullName>
    </submittedName>
</protein>